<accession>A0ABN9ZN59</accession>
<evidence type="ECO:0000256" key="1">
    <source>
        <dbReference type="SAM" id="Phobius"/>
    </source>
</evidence>
<dbReference type="PROSITE" id="PS50954">
    <property type="entry name" value="LEM"/>
    <property type="match status" value="1"/>
</dbReference>
<dbReference type="SUPFAM" id="SSF63451">
    <property type="entry name" value="LEM domain"/>
    <property type="match status" value="1"/>
</dbReference>
<dbReference type="InterPro" id="IPR003887">
    <property type="entry name" value="LEM_dom"/>
</dbReference>
<dbReference type="PANTHER" id="PTHR12019:SF12">
    <property type="entry name" value="LEM DOMAIN-CONTAINING PROTEIN 1"/>
    <property type="match status" value="1"/>
</dbReference>
<dbReference type="PANTHER" id="PTHR12019">
    <property type="entry name" value="LAMINA-ASSOCIATED POLYPEPTIDE THYMOPOIETIN"/>
    <property type="match status" value="1"/>
</dbReference>
<dbReference type="Pfam" id="PF03020">
    <property type="entry name" value="LEM"/>
    <property type="match status" value="1"/>
</dbReference>
<feature type="non-terminal residue" evidence="3">
    <location>
        <position position="184"/>
    </location>
</feature>
<gene>
    <name evidence="3" type="ORF">MPIPNATIZW_LOCUS8037</name>
</gene>
<feature type="non-terminal residue" evidence="3">
    <location>
        <position position="1"/>
    </location>
</feature>
<dbReference type="SMART" id="SM00540">
    <property type="entry name" value="LEM"/>
    <property type="match status" value="1"/>
</dbReference>
<keyword evidence="1" id="KW-0812">Transmembrane</keyword>
<dbReference type="Gene3D" id="1.10.720.40">
    <property type="match status" value="1"/>
</dbReference>
<dbReference type="InterPro" id="IPR051656">
    <property type="entry name" value="LEM_domain"/>
</dbReference>
<proteinExistence type="predicted"/>
<dbReference type="Proteomes" id="UP001314169">
    <property type="component" value="Chromosome 18"/>
</dbReference>
<keyword evidence="1" id="KW-0472">Membrane</keyword>
<evidence type="ECO:0000313" key="3">
    <source>
        <dbReference type="EMBL" id="CAK6439731.1"/>
    </source>
</evidence>
<name>A0ABN9ZN59_PIPNA</name>
<feature type="domain" description="LEM" evidence="2">
    <location>
        <begin position="1"/>
        <end position="45"/>
    </location>
</feature>
<feature type="transmembrane region" description="Helical" evidence="1">
    <location>
        <begin position="156"/>
        <end position="176"/>
    </location>
</feature>
<sequence>MVDVKFLSDCDLQNELNKLGFSPGPILSSTRKLYENKLKQLLVSLPCVSLTMNGPGKQHRTQDYEDRQELRGIIVFKGNIILSSGKKKGCTKKRPKAFTTKPKPQHLYCQHHKLAEKTRWASGALYTRFGGWSDPEEDTCIVNEGAGSRNLERFPVGLKLAVFGIFIIVIFVYITVEKKPLLWL</sequence>
<organism evidence="3 4">
    <name type="scientific">Pipistrellus nathusii</name>
    <name type="common">Nathusius' pipistrelle</name>
    <dbReference type="NCBI Taxonomy" id="59473"/>
    <lineage>
        <taxon>Eukaryota</taxon>
        <taxon>Metazoa</taxon>
        <taxon>Chordata</taxon>
        <taxon>Craniata</taxon>
        <taxon>Vertebrata</taxon>
        <taxon>Euteleostomi</taxon>
        <taxon>Mammalia</taxon>
        <taxon>Eutheria</taxon>
        <taxon>Laurasiatheria</taxon>
        <taxon>Chiroptera</taxon>
        <taxon>Yangochiroptera</taxon>
        <taxon>Vespertilionidae</taxon>
        <taxon>Pipistrellus</taxon>
    </lineage>
</organism>
<dbReference type="EMBL" id="OY882875">
    <property type="protein sequence ID" value="CAK6439731.1"/>
    <property type="molecule type" value="Genomic_DNA"/>
</dbReference>
<protein>
    <recommendedName>
        <fullName evidence="2">LEM domain-containing protein</fullName>
    </recommendedName>
</protein>
<evidence type="ECO:0000259" key="2">
    <source>
        <dbReference type="PROSITE" id="PS50954"/>
    </source>
</evidence>
<reference evidence="3" key="1">
    <citation type="submission" date="2023-12" db="EMBL/GenBank/DDBJ databases">
        <authorList>
            <person name="Brown T."/>
        </authorList>
    </citation>
    <scope>NUCLEOTIDE SEQUENCE</scope>
</reference>
<dbReference type="InterPro" id="IPR011015">
    <property type="entry name" value="LEM/LEM-like_dom_sf"/>
</dbReference>
<keyword evidence="1" id="KW-1133">Transmembrane helix</keyword>
<evidence type="ECO:0000313" key="4">
    <source>
        <dbReference type="Proteomes" id="UP001314169"/>
    </source>
</evidence>
<keyword evidence="4" id="KW-1185">Reference proteome</keyword>
<dbReference type="CDD" id="cd12940">
    <property type="entry name" value="LEM_LAP2_LEMD1"/>
    <property type="match status" value="1"/>
</dbReference>